<sequence>MDSYAAESATAFDAGVNTLPKNMKPCIACSNARKKCELVEGTYPCKRCTDRFIQGVSKDINCVPSQRRPGLRNGGVPNALNGGQTSFADHLQWIPYYGPQDISANDTVAVAPPVPLPHVTSSTGEAQHHTLNDHDMPPVSKI</sequence>
<proteinExistence type="predicted"/>
<dbReference type="InParanoid" id="A0A0H2R782"/>
<gene>
    <name evidence="2" type="ORF">SCHPADRAFT_932284</name>
</gene>
<dbReference type="EMBL" id="KQ086126">
    <property type="protein sequence ID" value="KLO07675.1"/>
    <property type="molecule type" value="Genomic_DNA"/>
</dbReference>
<keyword evidence="3" id="KW-1185">Reference proteome</keyword>
<accession>A0A0H2R782</accession>
<name>A0A0H2R782_9AGAM</name>
<organism evidence="2 3">
    <name type="scientific">Schizopora paradoxa</name>
    <dbReference type="NCBI Taxonomy" id="27342"/>
    <lineage>
        <taxon>Eukaryota</taxon>
        <taxon>Fungi</taxon>
        <taxon>Dikarya</taxon>
        <taxon>Basidiomycota</taxon>
        <taxon>Agaricomycotina</taxon>
        <taxon>Agaricomycetes</taxon>
        <taxon>Hymenochaetales</taxon>
        <taxon>Schizoporaceae</taxon>
        <taxon>Schizopora</taxon>
    </lineage>
</organism>
<evidence type="ECO:0000256" key="1">
    <source>
        <dbReference type="SAM" id="MobiDB-lite"/>
    </source>
</evidence>
<dbReference type="Proteomes" id="UP000053477">
    <property type="component" value="Unassembled WGS sequence"/>
</dbReference>
<feature type="compositionally biased region" description="Basic and acidic residues" evidence="1">
    <location>
        <begin position="126"/>
        <end position="136"/>
    </location>
</feature>
<evidence type="ECO:0000313" key="3">
    <source>
        <dbReference type="Proteomes" id="UP000053477"/>
    </source>
</evidence>
<feature type="region of interest" description="Disordered" evidence="1">
    <location>
        <begin position="118"/>
        <end position="142"/>
    </location>
</feature>
<reference evidence="2 3" key="1">
    <citation type="submission" date="2015-04" db="EMBL/GenBank/DDBJ databases">
        <title>Complete genome sequence of Schizopora paradoxa KUC8140, a cosmopolitan wood degrader in East Asia.</title>
        <authorList>
            <consortium name="DOE Joint Genome Institute"/>
            <person name="Min B."/>
            <person name="Park H."/>
            <person name="Jang Y."/>
            <person name="Kim J.-J."/>
            <person name="Kim K.H."/>
            <person name="Pangilinan J."/>
            <person name="Lipzen A."/>
            <person name="Riley R."/>
            <person name="Grigoriev I.V."/>
            <person name="Spatafora J.W."/>
            <person name="Choi I.-G."/>
        </authorList>
    </citation>
    <scope>NUCLEOTIDE SEQUENCE [LARGE SCALE GENOMIC DNA]</scope>
    <source>
        <strain evidence="2 3">KUC8140</strain>
    </source>
</reference>
<evidence type="ECO:0000313" key="2">
    <source>
        <dbReference type="EMBL" id="KLO07675.1"/>
    </source>
</evidence>
<protein>
    <submittedName>
        <fullName evidence="2">Uncharacterized protein</fullName>
    </submittedName>
</protein>
<dbReference type="AlphaFoldDB" id="A0A0H2R782"/>